<dbReference type="InterPro" id="IPR017221">
    <property type="entry name" value="DUF34/NIF3_bac"/>
</dbReference>
<dbReference type="InterPro" id="IPR002678">
    <property type="entry name" value="DUF34/NIF3"/>
</dbReference>
<dbReference type="AlphaFoldDB" id="A0A3S7GY54"/>
<dbReference type="InterPro" id="IPR036069">
    <property type="entry name" value="DUF34/NIF3_sf"/>
</dbReference>
<dbReference type="EMBL" id="CP014567">
    <property type="protein sequence ID" value="AVI07218.1"/>
    <property type="molecule type" value="Genomic_DNA"/>
</dbReference>
<keyword evidence="3 4" id="KW-0479">Metal-binding</keyword>
<evidence type="ECO:0000256" key="5">
    <source>
        <dbReference type="PIRSR" id="PIRSR602678-1"/>
    </source>
</evidence>
<evidence type="ECO:0000256" key="4">
    <source>
        <dbReference type="PIRNR" id="PIRNR037489"/>
    </source>
</evidence>
<dbReference type="FunFam" id="3.40.1390.30:FF:000001">
    <property type="entry name" value="GTP cyclohydrolase 1 type 2"/>
    <property type="match status" value="1"/>
</dbReference>
<accession>A0A3S7GY54</accession>
<evidence type="ECO:0000313" key="7">
    <source>
        <dbReference type="EMBL" id="MCM5671318.1"/>
    </source>
</evidence>
<dbReference type="GO" id="GO:0046872">
    <property type="term" value="F:metal ion binding"/>
    <property type="evidence" value="ECO:0007669"/>
    <property type="project" value="UniProtKB-UniRule"/>
</dbReference>
<comment type="similarity">
    <text evidence="1 4">Belongs to the GTP cyclohydrolase I type 2/NIF3 family.</text>
</comment>
<keyword evidence="8" id="KW-1185">Reference proteome</keyword>
<feature type="binding site" evidence="5">
    <location>
        <position position="102"/>
    </location>
    <ligand>
        <name>a divalent metal cation</name>
        <dbReference type="ChEBI" id="CHEBI:60240"/>
        <label>1</label>
    </ligand>
</feature>
<gene>
    <name evidence="6" type="ORF">AZE34_10850</name>
    <name evidence="7" type="ORF">J7T32_000875</name>
</gene>
<organism evidence="6">
    <name type="scientific">Staphylococcus hominis</name>
    <dbReference type="NCBI Taxonomy" id="1290"/>
    <lineage>
        <taxon>Bacteria</taxon>
        <taxon>Bacillati</taxon>
        <taxon>Bacillota</taxon>
        <taxon>Bacilli</taxon>
        <taxon>Bacillales</taxon>
        <taxon>Staphylococcaceae</taxon>
        <taxon>Staphylococcus</taxon>
    </lineage>
</organism>
<reference evidence="6" key="1">
    <citation type="submission" date="2016-02" db="EMBL/GenBank/DDBJ databases">
        <title>Genomic sequence of a clinical Staphylococcus hominis isolate.</title>
        <authorList>
            <person name="McClure J.M."/>
            <person name="Zhang K."/>
        </authorList>
    </citation>
    <scope>NUCLEOTIDE SEQUENCE</scope>
    <source>
        <strain evidence="6">C34847</strain>
    </source>
</reference>
<dbReference type="PANTHER" id="PTHR13799:SF14">
    <property type="entry name" value="GTP CYCLOHYDROLASE 1 TYPE 2 HOMOLOG"/>
    <property type="match status" value="1"/>
</dbReference>
<dbReference type="PIRSF" id="PIRSF037489">
    <property type="entry name" value="UCP037489_NIF3_YqfO"/>
    <property type="match status" value="1"/>
</dbReference>
<dbReference type="RefSeq" id="WP_017176224.1">
    <property type="nucleotide sequence ID" value="NZ_CAXORX010000036.1"/>
</dbReference>
<dbReference type="Gene3D" id="3.30.70.120">
    <property type="match status" value="1"/>
</dbReference>
<feature type="binding site" evidence="5">
    <location>
        <position position="326"/>
    </location>
    <ligand>
        <name>a divalent metal cation</name>
        <dbReference type="ChEBI" id="CHEBI:60240"/>
        <label>1</label>
    </ligand>
</feature>
<evidence type="ECO:0000313" key="6">
    <source>
        <dbReference type="EMBL" id="AVI07218.1"/>
    </source>
</evidence>
<reference evidence="7 8" key="2">
    <citation type="submission" date="2022-06" db="EMBL/GenBank/DDBJ databases">
        <title>Staphylococcus hominis ShoR14 genome sequence.</title>
        <authorList>
            <person name="Yeo C.C."/>
            <person name="Chew C.H."/>
            <person name="Che Hamzah A.M."/>
            <person name="Al-Trad E.I."/>
        </authorList>
    </citation>
    <scope>NUCLEOTIDE SEQUENCE [LARGE SCALE GENOMIC DNA]</scope>
    <source>
        <strain evidence="7 8">ShoR14</strain>
    </source>
</reference>
<evidence type="ECO:0000256" key="3">
    <source>
        <dbReference type="ARBA" id="ARBA00022723"/>
    </source>
</evidence>
<sequence>MKIKELMSIIDQHVPLKTAESWDNVGLLIGDDTKEITGILTALDCTMEVIEEAISKGYNTIIAHHPLIFKGVKSLVNDGYGKLIHMLIQNDIQLIALHTNLDNHIDGVNEMLAKKLNLTNIRFLNEEESFYYKVQTYIPEENLESFKYHINNIGLAKEGNYEYCFFESKGKGQFKPVGDARPHIGELNRIEHVNEVKVEFMIRKDQLSIAKNAIINYHPYETPVYDFIKMTTSANYGLGKIGELNEPLNLEDFAKYAKAHLNIPSVRYTGPSEALIKTVAIIGGAGIGFETSAFKKGADVFVTGDIKHHDALDAKTNGIHLLDINHYSEYVMKEGLKDLLGRWLFSNDSKQFNIEASEINTDPFNYI</sequence>
<dbReference type="EMBL" id="JAGHKT020000001">
    <property type="protein sequence ID" value="MCM5671318.1"/>
    <property type="molecule type" value="Genomic_DNA"/>
</dbReference>
<dbReference type="Pfam" id="PF01784">
    <property type="entry name" value="DUF34_NIF3"/>
    <property type="match status" value="1"/>
</dbReference>
<feature type="binding site" evidence="5">
    <location>
        <position position="64"/>
    </location>
    <ligand>
        <name>a divalent metal cation</name>
        <dbReference type="ChEBI" id="CHEBI:60240"/>
        <label>2</label>
    </ligand>
</feature>
<dbReference type="PANTHER" id="PTHR13799">
    <property type="entry name" value="NGG1 INTERACTING FACTOR 3"/>
    <property type="match status" value="1"/>
</dbReference>
<dbReference type="SUPFAM" id="SSF102705">
    <property type="entry name" value="NIF3 (NGG1p interacting factor 3)-like"/>
    <property type="match status" value="1"/>
</dbReference>
<protein>
    <recommendedName>
        <fullName evidence="2 4">GTP cyclohydrolase 1 type 2 homolog</fullName>
    </recommendedName>
</protein>
<dbReference type="NCBIfam" id="TIGR00486">
    <property type="entry name" value="YbgI_SA1388"/>
    <property type="match status" value="1"/>
</dbReference>
<dbReference type="InterPro" id="IPR015867">
    <property type="entry name" value="N-reg_PII/ATP_PRibTrfase_C"/>
</dbReference>
<name>A0A3S7GY54_STAHO</name>
<evidence type="ECO:0000256" key="2">
    <source>
        <dbReference type="ARBA" id="ARBA00022112"/>
    </source>
</evidence>
<feature type="binding site" evidence="5">
    <location>
        <position position="65"/>
    </location>
    <ligand>
        <name>a divalent metal cation</name>
        <dbReference type="ChEBI" id="CHEBI:60240"/>
        <label>1</label>
    </ligand>
</feature>
<dbReference type="Proteomes" id="UP000665944">
    <property type="component" value="Unassembled WGS sequence"/>
</dbReference>
<evidence type="ECO:0000256" key="1">
    <source>
        <dbReference type="ARBA" id="ARBA00006964"/>
    </source>
</evidence>
<proteinExistence type="inferred from homology"/>
<dbReference type="GO" id="GO:0005737">
    <property type="term" value="C:cytoplasm"/>
    <property type="evidence" value="ECO:0007669"/>
    <property type="project" value="TreeGrafter"/>
</dbReference>
<evidence type="ECO:0000313" key="8">
    <source>
        <dbReference type="Proteomes" id="UP000665944"/>
    </source>
</evidence>
<dbReference type="Gene3D" id="3.40.1390.30">
    <property type="entry name" value="NIF3 (NGG1p interacting factor 3)-like"/>
    <property type="match status" value="1"/>
</dbReference>
<feature type="binding site" evidence="5">
    <location>
        <position position="329"/>
    </location>
    <ligand>
        <name>a divalent metal cation</name>
        <dbReference type="ChEBI" id="CHEBI:60240"/>
        <label>1</label>
    </ligand>
</feature>